<reference evidence="1 2" key="1">
    <citation type="submission" date="2023-10" db="EMBL/GenBank/DDBJ databases">
        <title>Virgibacillus soli CC-YMP-6 genome.</title>
        <authorList>
            <person name="Miliotis G."/>
            <person name="Sengupta P."/>
            <person name="Hameed A."/>
            <person name="Chuvochina M."/>
            <person name="Mcdonagh F."/>
            <person name="Simpson A.C."/>
            <person name="Singh N.K."/>
            <person name="Rekha P.D."/>
            <person name="Raman K."/>
            <person name="Hugenholtz P."/>
            <person name="Venkateswaran K."/>
        </authorList>
    </citation>
    <scope>NUCLEOTIDE SEQUENCE [LARGE SCALE GENOMIC DNA]</scope>
    <source>
        <strain evidence="1 2">CC-YMP-6</strain>
    </source>
</reference>
<dbReference type="SUPFAM" id="SSF52402">
    <property type="entry name" value="Adenine nucleotide alpha hydrolases-like"/>
    <property type="match status" value="1"/>
</dbReference>
<keyword evidence="2" id="KW-1185">Reference proteome</keyword>
<organism evidence="1 2">
    <name type="scientific">Paracerasibacillus soli</name>
    <dbReference type="NCBI Taxonomy" id="480284"/>
    <lineage>
        <taxon>Bacteria</taxon>
        <taxon>Bacillati</taxon>
        <taxon>Bacillota</taxon>
        <taxon>Bacilli</taxon>
        <taxon>Bacillales</taxon>
        <taxon>Bacillaceae</taxon>
        <taxon>Paracerasibacillus</taxon>
    </lineage>
</organism>
<dbReference type="EMBL" id="JAWDIQ010000001">
    <property type="protein sequence ID" value="MDY0407446.1"/>
    <property type="molecule type" value="Genomic_DNA"/>
</dbReference>
<gene>
    <name evidence="1" type="ORF">RWD45_00840</name>
</gene>
<protein>
    <submittedName>
        <fullName evidence="1">DUF6395 domain-containing protein</fullName>
    </submittedName>
</protein>
<sequence length="425" mass="48508">MIIKYKCEKGKLTLLFTPEKSDPTTQQIRNTTFNTTTKLEMASNQCVFYLPSDWTIDSVHPDVFALAVLAAIYPFCGPKIHLPQGVSVDFHNQVKKVTKKQVLPVDLTLSPRKAPTHAVPALTYSGGIDSTAAAILLPENTHLFYFDRLIPEKGMKTLLNQEAAYYACDAMAKMGRTVHRIKTDMQYVRKPVGFSSFLADAVPAMLLADYYGFDTIGHGQTMEIGYQVGRIGFKDCKENEVGNPWYELLYAVDMPYTLPTIGLSEVSTTNIVRQSPYQAFAQACSRGKIKAPCMNCFKCFRKSLLEKVIMNQPLSNDYLDQLFAVKDVKRVLNASRPIYFSNILAYITSHYRGNHQKMLLLKRITRGDRLEVEWMNKWYPKSQEFIAPKYRNSVKREILKYAEPMNTRDIKIMQQSFSEAYFQHA</sequence>
<accession>A0ABU5CM80</accession>
<comment type="caution">
    <text evidence="1">The sequence shown here is derived from an EMBL/GenBank/DDBJ whole genome shotgun (WGS) entry which is preliminary data.</text>
</comment>
<dbReference type="RefSeq" id="WP_320378264.1">
    <property type="nucleotide sequence ID" value="NZ_JAWDIQ010000001.1"/>
</dbReference>
<proteinExistence type="predicted"/>
<name>A0ABU5CM80_9BACI</name>
<evidence type="ECO:0000313" key="2">
    <source>
        <dbReference type="Proteomes" id="UP001275315"/>
    </source>
</evidence>
<dbReference type="Proteomes" id="UP001275315">
    <property type="component" value="Unassembled WGS sequence"/>
</dbReference>
<dbReference type="InterPro" id="IPR045654">
    <property type="entry name" value="DUF6395"/>
</dbReference>
<dbReference type="Pfam" id="PF19932">
    <property type="entry name" value="DUF6395"/>
    <property type="match status" value="1"/>
</dbReference>
<evidence type="ECO:0000313" key="1">
    <source>
        <dbReference type="EMBL" id="MDY0407446.1"/>
    </source>
</evidence>